<dbReference type="InterPro" id="IPR003615">
    <property type="entry name" value="HNH_nuc"/>
</dbReference>
<feature type="region of interest" description="Disordered" evidence="1">
    <location>
        <begin position="227"/>
        <end position="246"/>
    </location>
</feature>
<dbReference type="KEGG" id="aoi:AORI_4960"/>
<name>R4SW16_9PSEU</name>
<evidence type="ECO:0000259" key="2">
    <source>
        <dbReference type="SMART" id="SM00507"/>
    </source>
</evidence>
<accession>R4SW16</accession>
<dbReference type="Proteomes" id="UP000013968">
    <property type="component" value="Chromosome"/>
</dbReference>
<organism evidence="3 4">
    <name type="scientific">Amycolatopsis keratiniphila</name>
    <dbReference type="NCBI Taxonomy" id="129921"/>
    <lineage>
        <taxon>Bacteria</taxon>
        <taxon>Bacillati</taxon>
        <taxon>Actinomycetota</taxon>
        <taxon>Actinomycetes</taxon>
        <taxon>Pseudonocardiales</taxon>
        <taxon>Pseudonocardiaceae</taxon>
        <taxon>Amycolatopsis</taxon>
        <taxon>Amycolatopsis japonica group</taxon>
    </lineage>
</organism>
<keyword evidence="3" id="KW-0378">Hydrolase</keyword>
<dbReference type="GO" id="GO:0004519">
    <property type="term" value="F:endonuclease activity"/>
    <property type="evidence" value="ECO:0007669"/>
    <property type="project" value="UniProtKB-KW"/>
</dbReference>
<dbReference type="CDD" id="cd00085">
    <property type="entry name" value="HNHc"/>
    <property type="match status" value="1"/>
</dbReference>
<keyword evidence="3" id="KW-0540">Nuclease</keyword>
<sequence>MFDSCYSRGVSGQRILEPPQELWRAGARELAHGVVERLSVARQALAEVGQFLVEIESRGPMELFGHGSTAGWFAETARITPNEARDTVTRALAVNESRNLDGTPVPAFAPIAGAAAAEGDLGHQQLDPILAVLKKIPADASADDRTGAEQILVTLARHAGPQEISNVGAELLAHLDPDGNEPKDEDLKPPSREVHLHKRDDGWWRLNGLLDPEFGARANALFETWGQRRPVDEDGNRDPRTPGERNGDALFDAIHYAMTNDKAPTLSGDRTTVVVTIPLETLTSGLGAACVDGVAQITARHARMLACDAKIIPAILGTESEPLDIGRAARSVTPAQRRALNLRDHGCAFPGCRRRPKHCEAHHILPWGQFGDTDLNNLCLLCRYHHMVIHGQSGWKVQITNGRPEFIPPQYLDPLQTPRHNHR</sequence>
<feature type="domain" description="HNH nuclease" evidence="2">
    <location>
        <begin position="335"/>
        <end position="387"/>
    </location>
</feature>
<dbReference type="PATRIC" id="fig|1156913.3.peg.5045"/>
<dbReference type="Gene3D" id="1.10.30.50">
    <property type="match status" value="1"/>
</dbReference>
<evidence type="ECO:0000313" key="4">
    <source>
        <dbReference type="Proteomes" id="UP000013968"/>
    </source>
</evidence>
<evidence type="ECO:0000313" key="3">
    <source>
        <dbReference type="EMBL" id="AGM07544.1"/>
    </source>
</evidence>
<dbReference type="HOGENOM" id="CLU_022065_5_0_11"/>
<protein>
    <submittedName>
        <fullName evidence="3">HNH endonuclease</fullName>
    </submittedName>
</protein>
<dbReference type="Pfam" id="PF02720">
    <property type="entry name" value="DUF222"/>
    <property type="match status" value="1"/>
</dbReference>
<keyword evidence="4" id="KW-1185">Reference proteome</keyword>
<reference evidence="3 4" key="1">
    <citation type="journal article" date="2013" name="BMC Genomics">
        <title>ContigScape: a Cytoscape plugin facilitating microbial genome gap closing.</title>
        <authorList>
            <person name="Tang B."/>
            <person name="Wang Q."/>
            <person name="Yang M."/>
            <person name="Xie F."/>
            <person name="Zhu Y."/>
            <person name="Zhuo Y."/>
            <person name="Wang S."/>
            <person name="Gao H."/>
            <person name="Ding X."/>
            <person name="Zhang L."/>
            <person name="Zhao G."/>
            <person name="Zheng H."/>
        </authorList>
    </citation>
    <scope>NUCLEOTIDE SEQUENCE [LARGE SCALE GENOMIC DNA]</scope>
    <source>
        <strain evidence="3 4">HCCB10007</strain>
    </source>
</reference>
<dbReference type="InterPro" id="IPR003870">
    <property type="entry name" value="DUF222"/>
</dbReference>
<keyword evidence="3" id="KW-0255">Endonuclease</keyword>
<feature type="region of interest" description="Disordered" evidence="1">
    <location>
        <begin position="174"/>
        <end position="193"/>
    </location>
</feature>
<feature type="compositionally biased region" description="Basic and acidic residues" evidence="1">
    <location>
        <begin position="229"/>
        <end position="246"/>
    </location>
</feature>
<gene>
    <name evidence="3" type="ORF">AORI_4960</name>
</gene>
<dbReference type="EMBL" id="CP003410">
    <property type="protein sequence ID" value="AGM07544.1"/>
    <property type="molecule type" value="Genomic_DNA"/>
</dbReference>
<dbReference type="SMART" id="SM00507">
    <property type="entry name" value="HNHc"/>
    <property type="match status" value="1"/>
</dbReference>
<dbReference type="AlphaFoldDB" id="R4SW16"/>
<evidence type="ECO:0000256" key="1">
    <source>
        <dbReference type="SAM" id="MobiDB-lite"/>
    </source>
</evidence>
<proteinExistence type="predicted"/>